<sequence length="554" mass="62485">MLYWPKLLITAYAITSTLEPFIPLYLINQLQLTALQVSFLVALVYILRLFSGTWTAVVDNRPHLYGAAIASLTTLSSFSFITLLSLSSPAFNNGDNDKPIYIWVLLVLCTVLNGLFYQPLGSLIDSAIIKTLGDYRVLFYGSYVRWSKTTTIIMTGLVGWLINITEDRFLDTVLVIMWMIGMVLLLLIALLFTSVEPANANQLDISEEQAPLLLKNALHLTADQNSISFPSYRPYSIFGEQLSHISEEDASQLDRMFTNTEDSLRHVDSYDSTPSFYSGLHHHYSSRNNNNDEEHHLSMTIIPTVPSNALALLPLPTPTDPLVAFFPWMRPEQDNLQDDLLVHPYYCYNNHQNNAMAKINNWKTQTLSLTLLLLGIGYTLLNTFLFIYVYTILQVSIYMIACLVMVHATAEMIVSYTIEKWFIHRLNLTLITTSVHIILILCAILYPCLKPDSATTHVFLLVLQALQAVGFQLIWLSGADQVNLIMWSQYDRMKHRSTISALYSSIGPAIGALAAGYILQSSTSDMEDFALIYKICVALFSLSFVVSWGWTSDD</sequence>
<dbReference type="AlphaFoldDB" id="A0A8H7QU68"/>
<dbReference type="PANTHER" id="PTHR16172:SF41">
    <property type="entry name" value="MAJOR FACILITATOR SUPERFAMILY DOMAIN-CONTAINING PROTEIN 6-LIKE"/>
    <property type="match status" value="1"/>
</dbReference>
<feature type="transmembrane region" description="Helical" evidence="1">
    <location>
        <begin position="7"/>
        <end position="27"/>
    </location>
</feature>
<gene>
    <name evidence="2" type="ORF">INT47_000755</name>
</gene>
<dbReference type="GO" id="GO:0016020">
    <property type="term" value="C:membrane"/>
    <property type="evidence" value="ECO:0007669"/>
    <property type="project" value="UniProtKB-SubCell"/>
</dbReference>
<feature type="transmembrane region" description="Helical" evidence="1">
    <location>
        <begin position="458"/>
        <end position="478"/>
    </location>
</feature>
<keyword evidence="1" id="KW-1133">Transmembrane helix</keyword>
<name>A0A8H7QU68_9FUNG</name>
<dbReference type="EMBL" id="JAEPRD010000104">
    <property type="protein sequence ID" value="KAG2198839.1"/>
    <property type="molecule type" value="Genomic_DNA"/>
</dbReference>
<dbReference type="Proteomes" id="UP000603453">
    <property type="component" value="Unassembled WGS sequence"/>
</dbReference>
<feature type="transmembrane region" description="Helical" evidence="1">
    <location>
        <begin position="100"/>
        <end position="117"/>
    </location>
</feature>
<dbReference type="PANTHER" id="PTHR16172">
    <property type="entry name" value="MAJOR FACILITATOR SUPERFAMILY DOMAIN-CONTAINING PROTEIN 6-LIKE"/>
    <property type="match status" value="1"/>
</dbReference>
<comment type="caution">
    <text evidence="2">The sequence shown here is derived from an EMBL/GenBank/DDBJ whole genome shotgun (WGS) entry which is preliminary data.</text>
</comment>
<feature type="transmembrane region" description="Helical" evidence="1">
    <location>
        <begin position="33"/>
        <end position="51"/>
    </location>
</feature>
<keyword evidence="3" id="KW-1185">Reference proteome</keyword>
<keyword evidence="1" id="KW-0812">Transmembrane</keyword>
<evidence type="ECO:0000256" key="1">
    <source>
        <dbReference type="SAM" id="Phobius"/>
    </source>
</evidence>
<reference evidence="2" key="1">
    <citation type="submission" date="2020-12" db="EMBL/GenBank/DDBJ databases">
        <title>Metabolic potential, ecology and presence of endohyphal bacteria is reflected in genomic diversity of Mucoromycotina.</title>
        <authorList>
            <person name="Muszewska A."/>
            <person name="Okrasinska A."/>
            <person name="Steczkiewicz K."/>
            <person name="Drgas O."/>
            <person name="Orlowska M."/>
            <person name="Perlinska-Lenart U."/>
            <person name="Aleksandrzak-Piekarczyk T."/>
            <person name="Szatraj K."/>
            <person name="Zielenkiewicz U."/>
            <person name="Pilsyk S."/>
            <person name="Malc E."/>
            <person name="Mieczkowski P."/>
            <person name="Kruszewska J.S."/>
            <person name="Biernat P."/>
            <person name="Pawlowska J."/>
        </authorList>
    </citation>
    <scope>NUCLEOTIDE SEQUENCE</scope>
    <source>
        <strain evidence="2">WA0000017839</strain>
    </source>
</reference>
<proteinExistence type="predicted"/>
<evidence type="ECO:0000313" key="3">
    <source>
        <dbReference type="Proteomes" id="UP000603453"/>
    </source>
</evidence>
<feature type="transmembrane region" description="Helical" evidence="1">
    <location>
        <begin position="137"/>
        <end position="162"/>
    </location>
</feature>
<dbReference type="InterPro" id="IPR051717">
    <property type="entry name" value="MFS_MFSD6"/>
</dbReference>
<keyword evidence="1" id="KW-0472">Membrane</keyword>
<feature type="transmembrane region" description="Helical" evidence="1">
    <location>
        <begin position="499"/>
        <end position="519"/>
    </location>
</feature>
<feature type="transmembrane region" description="Helical" evidence="1">
    <location>
        <begin position="366"/>
        <end position="389"/>
    </location>
</feature>
<organism evidence="2 3">
    <name type="scientific">Mucor saturninus</name>
    <dbReference type="NCBI Taxonomy" id="64648"/>
    <lineage>
        <taxon>Eukaryota</taxon>
        <taxon>Fungi</taxon>
        <taxon>Fungi incertae sedis</taxon>
        <taxon>Mucoromycota</taxon>
        <taxon>Mucoromycotina</taxon>
        <taxon>Mucoromycetes</taxon>
        <taxon>Mucorales</taxon>
        <taxon>Mucorineae</taxon>
        <taxon>Mucoraceae</taxon>
        <taxon>Mucor</taxon>
    </lineage>
</organism>
<dbReference type="OrthoDB" id="2281380at2759"/>
<protein>
    <recommendedName>
        <fullName evidence="4">Major facilitator superfamily associated domain-containing protein</fullName>
    </recommendedName>
</protein>
<dbReference type="InterPro" id="IPR036259">
    <property type="entry name" value="MFS_trans_sf"/>
</dbReference>
<evidence type="ECO:0000313" key="2">
    <source>
        <dbReference type="EMBL" id="KAG2198839.1"/>
    </source>
</evidence>
<feature type="transmembrane region" description="Helical" evidence="1">
    <location>
        <begin position="531"/>
        <end position="550"/>
    </location>
</feature>
<feature type="transmembrane region" description="Helical" evidence="1">
    <location>
        <begin position="63"/>
        <end position="88"/>
    </location>
</feature>
<dbReference type="SUPFAM" id="SSF103473">
    <property type="entry name" value="MFS general substrate transporter"/>
    <property type="match status" value="1"/>
</dbReference>
<feature type="transmembrane region" description="Helical" evidence="1">
    <location>
        <begin position="174"/>
        <end position="193"/>
    </location>
</feature>
<evidence type="ECO:0008006" key="4">
    <source>
        <dbReference type="Google" id="ProtNLM"/>
    </source>
</evidence>
<dbReference type="Gene3D" id="1.20.1250.20">
    <property type="entry name" value="MFS general substrate transporter like domains"/>
    <property type="match status" value="2"/>
</dbReference>
<feature type="transmembrane region" description="Helical" evidence="1">
    <location>
        <begin position="395"/>
        <end position="414"/>
    </location>
</feature>
<accession>A0A8H7QU68</accession>
<feature type="transmembrane region" description="Helical" evidence="1">
    <location>
        <begin position="426"/>
        <end position="446"/>
    </location>
</feature>